<reference evidence="1" key="1">
    <citation type="journal article" date="2014" name="Front. Microbiol.">
        <title>High frequency of phylogenetically diverse reductive dehalogenase-homologous genes in deep subseafloor sedimentary metagenomes.</title>
        <authorList>
            <person name="Kawai M."/>
            <person name="Futagami T."/>
            <person name="Toyoda A."/>
            <person name="Takaki Y."/>
            <person name="Nishi S."/>
            <person name="Hori S."/>
            <person name="Arai W."/>
            <person name="Tsubouchi T."/>
            <person name="Morono Y."/>
            <person name="Uchiyama I."/>
            <person name="Ito T."/>
            <person name="Fujiyama A."/>
            <person name="Inagaki F."/>
            <person name="Takami H."/>
        </authorList>
    </citation>
    <scope>NUCLEOTIDE SEQUENCE</scope>
    <source>
        <strain evidence="1">Expedition CK06-06</strain>
    </source>
</reference>
<evidence type="ECO:0008006" key="2">
    <source>
        <dbReference type="Google" id="ProtNLM"/>
    </source>
</evidence>
<evidence type="ECO:0000313" key="1">
    <source>
        <dbReference type="EMBL" id="GAG09140.1"/>
    </source>
</evidence>
<sequence length="48" mass="5121">MDETQARFNITYGGENGDLADPVFFDAADGDVKEWATEAVRNGSVAGI</sequence>
<name>X0UTT5_9ZZZZ</name>
<feature type="non-terminal residue" evidence="1">
    <location>
        <position position="48"/>
    </location>
</feature>
<proteinExistence type="predicted"/>
<organism evidence="1">
    <name type="scientific">marine sediment metagenome</name>
    <dbReference type="NCBI Taxonomy" id="412755"/>
    <lineage>
        <taxon>unclassified sequences</taxon>
        <taxon>metagenomes</taxon>
        <taxon>ecological metagenomes</taxon>
    </lineage>
</organism>
<protein>
    <recommendedName>
        <fullName evidence="2">Peptidylprolyl isomerase</fullName>
    </recommendedName>
</protein>
<accession>X0UTT5</accession>
<comment type="caution">
    <text evidence="1">The sequence shown here is derived from an EMBL/GenBank/DDBJ whole genome shotgun (WGS) entry which is preliminary data.</text>
</comment>
<dbReference type="EMBL" id="BARS01028495">
    <property type="protein sequence ID" value="GAG09140.1"/>
    <property type="molecule type" value="Genomic_DNA"/>
</dbReference>
<dbReference type="AlphaFoldDB" id="X0UTT5"/>
<gene>
    <name evidence="1" type="ORF">S01H1_44656</name>
</gene>